<keyword evidence="5" id="KW-0238">DNA-binding</keyword>
<dbReference type="InterPro" id="IPR016032">
    <property type="entry name" value="Sig_transdc_resp-reg_C-effctor"/>
</dbReference>
<sequence length="262" mass="29473">MTADGWPTVAVDEPQVEQYMRAVRQVARSLRSRLRTDTVDLEELEADGFEGLVRALHDYDPTKGPLLQYICLRCRGAMIDGLRRRMLSTRTQRTNGIDEPLLLPLEQVTAEDLRIDEVIADPDALTAEDVIERVSSASACSALADLPKSQRRILFARFVESRSQEDVAEGMMFSRKTVAQCETEVRRRLHHLAESADEQPLTDKELKVLRLAAEGATSAETARRLRKASETVKSQRRAVITKLRARNMLNAVAIGYKRGLLD</sequence>
<evidence type="ECO:0000256" key="5">
    <source>
        <dbReference type="ARBA" id="ARBA00023125"/>
    </source>
</evidence>
<dbReference type="InterPro" id="IPR007627">
    <property type="entry name" value="RNA_pol_sigma70_r2"/>
</dbReference>
<proteinExistence type="inferred from homology"/>
<evidence type="ECO:0000256" key="4">
    <source>
        <dbReference type="ARBA" id="ARBA00023082"/>
    </source>
</evidence>
<evidence type="ECO:0000259" key="8">
    <source>
        <dbReference type="PROSITE" id="PS50043"/>
    </source>
</evidence>
<dbReference type="Gene3D" id="1.10.1740.10">
    <property type="match status" value="1"/>
</dbReference>
<keyword evidence="3" id="KW-0805">Transcription regulation</keyword>
<evidence type="ECO:0000256" key="6">
    <source>
        <dbReference type="ARBA" id="ARBA00023163"/>
    </source>
</evidence>
<dbReference type="GO" id="GO:0003677">
    <property type="term" value="F:DNA binding"/>
    <property type="evidence" value="ECO:0007669"/>
    <property type="project" value="UniProtKB-KW"/>
</dbReference>
<evidence type="ECO:0000256" key="2">
    <source>
        <dbReference type="ARBA" id="ARBA00021245"/>
    </source>
</evidence>
<evidence type="ECO:0000256" key="7">
    <source>
        <dbReference type="ARBA" id="ARBA00024701"/>
    </source>
</evidence>
<feature type="domain" description="HTH luxR-type" evidence="8">
    <location>
        <begin position="194"/>
        <end position="259"/>
    </location>
</feature>
<dbReference type="InterPro" id="IPR014284">
    <property type="entry name" value="RNA_pol_sigma-70_dom"/>
</dbReference>
<keyword evidence="4" id="KW-0731">Sigma factor</keyword>
<keyword evidence="6" id="KW-0804">Transcription</keyword>
<dbReference type="Pfam" id="PF00196">
    <property type="entry name" value="GerE"/>
    <property type="match status" value="1"/>
</dbReference>
<evidence type="ECO:0000256" key="1">
    <source>
        <dbReference type="ARBA" id="ARBA00007788"/>
    </source>
</evidence>
<dbReference type="InterPro" id="IPR013325">
    <property type="entry name" value="RNA_pol_sigma_r2"/>
</dbReference>
<dbReference type="SUPFAM" id="SSF46894">
    <property type="entry name" value="C-terminal effector domain of the bipartite response regulators"/>
    <property type="match status" value="1"/>
</dbReference>
<reference evidence="9" key="1">
    <citation type="journal article" date="2006" name="Mol. Microbiol.">
        <title>Metagenomic DNA fragments that affect Escherichia coli mutational pathways.</title>
        <authorList>
            <person name="Yang H."/>
            <person name="To K.H."/>
            <person name="Aguila S.J."/>
            <person name="Miller J.H."/>
        </authorList>
    </citation>
    <scope>NUCLEOTIDE SEQUENCE</scope>
</reference>
<comment type="similarity">
    <text evidence="1">Belongs to the sigma-70 factor family.</text>
</comment>
<dbReference type="Gene3D" id="1.10.10.10">
    <property type="entry name" value="Winged helix-like DNA-binding domain superfamily/Winged helix DNA-binding domain"/>
    <property type="match status" value="1"/>
</dbReference>
<dbReference type="SUPFAM" id="SSF88659">
    <property type="entry name" value="Sigma3 and sigma4 domains of RNA polymerase sigma factors"/>
    <property type="match status" value="1"/>
</dbReference>
<dbReference type="PRINTS" id="PR00038">
    <property type="entry name" value="HTHLUXR"/>
</dbReference>
<dbReference type="AlphaFoldDB" id="Q0GNI2"/>
<protein>
    <recommendedName>
        <fullName evidence="2">RNA polymerase sigma factor SigS</fullName>
    </recommendedName>
</protein>
<organism evidence="9">
    <name type="scientific">uncultured organism</name>
    <dbReference type="NCBI Taxonomy" id="155900"/>
    <lineage>
        <taxon>unclassified sequences</taxon>
        <taxon>environmental samples</taxon>
    </lineage>
</organism>
<dbReference type="Gene3D" id="1.20.140.160">
    <property type="match status" value="1"/>
</dbReference>
<dbReference type="InterPro" id="IPR000792">
    <property type="entry name" value="Tscrpt_reg_LuxR_C"/>
</dbReference>
<dbReference type="InterPro" id="IPR007630">
    <property type="entry name" value="RNA_pol_sigma70_r4"/>
</dbReference>
<dbReference type="InterPro" id="IPR013324">
    <property type="entry name" value="RNA_pol_sigma_r3/r4-like"/>
</dbReference>
<dbReference type="SMART" id="SM00421">
    <property type="entry name" value="HTH_LUXR"/>
    <property type="match status" value="1"/>
</dbReference>
<dbReference type="GO" id="GO:0016987">
    <property type="term" value="F:sigma factor activity"/>
    <property type="evidence" value="ECO:0007669"/>
    <property type="project" value="UniProtKB-KW"/>
</dbReference>
<dbReference type="NCBIfam" id="TIGR02937">
    <property type="entry name" value="sigma70-ECF"/>
    <property type="match status" value="1"/>
</dbReference>
<comment type="function">
    <text evidence="7">Sigma factors are initiation factors that promote the attachment of RNA polymerase to specific initiation sites and are then released. Sigma-S contributes to the protection against external stress, thus playing a role in cellular fitness and survival.</text>
</comment>
<dbReference type="Pfam" id="PF04545">
    <property type="entry name" value="Sigma70_r4"/>
    <property type="match status" value="1"/>
</dbReference>
<dbReference type="SUPFAM" id="SSF88946">
    <property type="entry name" value="Sigma2 domain of RNA polymerase sigma factors"/>
    <property type="match status" value="1"/>
</dbReference>
<dbReference type="PROSITE" id="PS50043">
    <property type="entry name" value="HTH_LUXR_2"/>
    <property type="match status" value="1"/>
</dbReference>
<dbReference type="Pfam" id="PF04542">
    <property type="entry name" value="Sigma70_r2"/>
    <property type="match status" value="1"/>
</dbReference>
<dbReference type="PANTHER" id="PTHR30385">
    <property type="entry name" value="SIGMA FACTOR F FLAGELLAR"/>
    <property type="match status" value="1"/>
</dbReference>
<evidence type="ECO:0000256" key="3">
    <source>
        <dbReference type="ARBA" id="ARBA00023015"/>
    </source>
</evidence>
<name>Q0GNI2_9ZZZZ</name>
<dbReference type="EMBL" id="DQ813489">
    <property type="protein sequence ID" value="ABI21620.1"/>
    <property type="molecule type" value="Genomic_DNA"/>
</dbReference>
<accession>Q0GNI2</accession>
<dbReference type="InterPro" id="IPR036388">
    <property type="entry name" value="WH-like_DNA-bd_sf"/>
</dbReference>
<evidence type="ECO:0000313" key="9">
    <source>
        <dbReference type="EMBL" id="ABI21620.1"/>
    </source>
</evidence>
<dbReference type="GO" id="GO:0006352">
    <property type="term" value="P:DNA-templated transcription initiation"/>
    <property type="evidence" value="ECO:0007669"/>
    <property type="project" value="InterPro"/>
</dbReference>